<proteinExistence type="inferred from homology"/>
<dbReference type="HAMAP" id="MF_00607">
    <property type="entry name" value="16SrRNA_methyltr_A"/>
    <property type="match status" value="1"/>
</dbReference>
<feature type="binding site" evidence="7 8">
    <location>
        <position position="35"/>
    </location>
    <ligand>
        <name>S-adenosyl-L-methionine</name>
        <dbReference type="ChEBI" id="CHEBI:59789"/>
    </ligand>
</feature>
<evidence type="ECO:0000313" key="10">
    <source>
        <dbReference type="EMBL" id="CAD6493743.1"/>
    </source>
</evidence>
<gene>
    <name evidence="7 10" type="primary">rsmA</name>
    <name evidence="7" type="synonym">ksgA</name>
    <name evidence="10" type="ORF">LAKADJCE_00570</name>
</gene>
<comment type="similarity">
    <text evidence="7">Belongs to the class I-like SAM-binding methyltransferase superfamily. rRNA adenine N(6)-methyltransferase family. RsmA subfamily.</text>
</comment>
<name>A0A811TDK7_9EURY</name>
<dbReference type="AlphaFoldDB" id="A0A811TDK7"/>
<evidence type="ECO:0000256" key="4">
    <source>
        <dbReference type="ARBA" id="ARBA00022679"/>
    </source>
</evidence>
<dbReference type="Proteomes" id="UP000612009">
    <property type="component" value="Unassembled WGS sequence"/>
</dbReference>
<dbReference type="InterPro" id="IPR029063">
    <property type="entry name" value="SAM-dependent_MTases_sf"/>
</dbReference>
<dbReference type="SUPFAM" id="SSF53335">
    <property type="entry name" value="S-adenosyl-L-methionine-dependent methyltransferases"/>
    <property type="match status" value="1"/>
</dbReference>
<dbReference type="PANTHER" id="PTHR11727:SF7">
    <property type="entry name" value="DIMETHYLADENOSINE TRANSFERASE-RELATED"/>
    <property type="match status" value="1"/>
</dbReference>
<feature type="binding site" evidence="7 8">
    <location>
        <position position="94"/>
    </location>
    <ligand>
        <name>S-adenosyl-L-methionine</name>
        <dbReference type="ChEBI" id="CHEBI:59789"/>
    </ligand>
</feature>
<feature type="binding site" evidence="7 8">
    <location>
        <position position="10"/>
    </location>
    <ligand>
        <name>S-adenosyl-L-methionine</name>
        <dbReference type="ChEBI" id="CHEBI:59789"/>
    </ligand>
</feature>
<sequence>MARRLGQHFITDQRLLKRIVEAASLCSGDVVLEIGAGYGSLTELLCNHAGKVIAIEKDTVLVSHLNNIEADNLEIIHADALEVDFPYFNKIVSNLPYQISSPITFKFFKYDFDLAVLMYQYEFAKRISAQTNTRDYSRLSVAAQYFADARILFKVPKNVFKPPPAVNSAVVSMRIKKTPRGALDEDFFLDVVRASFAHRRKKLKNSLLANLAINRETLKEVPISLLNRRAETLNLTEFIQLSNTLIASQSRVTGTLITA</sequence>
<dbReference type="Gene3D" id="3.40.50.150">
    <property type="entry name" value="Vaccinia Virus protein VP39"/>
    <property type="match status" value="1"/>
</dbReference>
<comment type="function">
    <text evidence="7">Specifically dimethylates two adjacent adenosines in the loop of a conserved hairpin near the 3'-end of 16S rRNA in the 30S particle. May play a critical role in biogenesis of 30S subunits.</text>
</comment>
<protein>
    <recommendedName>
        <fullName evidence="7">Probable ribosomal RNA small subunit methyltransferase A</fullName>
        <ecNumber evidence="7">2.1.1.-</ecNumber>
    </recommendedName>
    <alternativeName>
        <fullName evidence="7">16S rRNA dimethyladenosine transferase</fullName>
    </alternativeName>
    <alternativeName>
        <fullName evidence="7">16S rRNA dimethylase</fullName>
    </alternativeName>
    <alternativeName>
        <fullName evidence="7">S-adenosylmethionine-6-N',N'-adenosyl(rRNA) dimethyltransferase</fullName>
    </alternativeName>
</protein>
<evidence type="ECO:0000256" key="7">
    <source>
        <dbReference type="HAMAP-Rule" id="MF_00607"/>
    </source>
</evidence>
<dbReference type="Pfam" id="PF00398">
    <property type="entry name" value="RrnaAD"/>
    <property type="match status" value="1"/>
</dbReference>
<dbReference type="InterPro" id="IPR011530">
    <property type="entry name" value="rRNA_adenine_dimethylase"/>
</dbReference>
<dbReference type="PANTHER" id="PTHR11727">
    <property type="entry name" value="DIMETHYLADENOSINE TRANSFERASE"/>
    <property type="match status" value="1"/>
</dbReference>
<evidence type="ECO:0000256" key="5">
    <source>
        <dbReference type="ARBA" id="ARBA00022691"/>
    </source>
</evidence>
<comment type="caution">
    <text evidence="10">The sequence shown here is derived from an EMBL/GenBank/DDBJ whole genome shotgun (WGS) entry which is preliminary data.</text>
</comment>
<keyword evidence="6 7" id="KW-0694">RNA-binding</keyword>
<dbReference type="CDD" id="cd02440">
    <property type="entry name" value="AdoMet_MTases"/>
    <property type="match status" value="1"/>
</dbReference>
<dbReference type="InterPro" id="IPR020596">
    <property type="entry name" value="rRNA_Ade_Mease_Trfase_CS"/>
</dbReference>
<feature type="binding site" evidence="7 8">
    <location>
        <position position="8"/>
    </location>
    <ligand>
        <name>S-adenosyl-L-methionine</name>
        <dbReference type="ChEBI" id="CHEBI:59789"/>
    </ligand>
</feature>
<dbReference type="GO" id="GO:0005737">
    <property type="term" value="C:cytoplasm"/>
    <property type="evidence" value="ECO:0007669"/>
    <property type="project" value="UniProtKB-SubCell"/>
</dbReference>
<evidence type="ECO:0000313" key="11">
    <source>
        <dbReference type="Proteomes" id="UP000612009"/>
    </source>
</evidence>
<comment type="subcellular location">
    <subcellularLocation>
        <location evidence="7">Cytoplasm</location>
    </subcellularLocation>
</comment>
<accession>A0A811TDK7</accession>
<feature type="domain" description="Ribosomal RNA adenine methylase transferase N-terminal" evidence="9">
    <location>
        <begin position="15"/>
        <end position="177"/>
    </location>
</feature>
<keyword evidence="5 7" id="KW-0949">S-adenosyl-L-methionine</keyword>
<dbReference type="PROSITE" id="PS51689">
    <property type="entry name" value="SAM_RNA_A_N6_MT"/>
    <property type="match status" value="1"/>
</dbReference>
<dbReference type="GO" id="GO:0003723">
    <property type="term" value="F:RNA binding"/>
    <property type="evidence" value="ECO:0007669"/>
    <property type="project" value="UniProtKB-UniRule"/>
</dbReference>
<keyword evidence="3 7" id="KW-0489">Methyltransferase</keyword>
<dbReference type="Gene3D" id="1.10.8.100">
    <property type="entry name" value="Ribosomal RNA adenine dimethylase-like, domain 2"/>
    <property type="match status" value="1"/>
</dbReference>
<dbReference type="NCBIfam" id="TIGR00755">
    <property type="entry name" value="ksgA"/>
    <property type="match status" value="1"/>
</dbReference>
<keyword evidence="1 7" id="KW-0963">Cytoplasm</keyword>
<keyword evidence="4 7" id="KW-0808">Transferase</keyword>
<dbReference type="EMBL" id="CAJHIR010000031">
    <property type="protein sequence ID" value="CAD6493743.1"/>
    <property type="molecule type" value="Genomic_DNA"/>
</dbReference>
<organism evidence="10 11">
    <name type="scientific">Candidatus Argoarchaeum ethanivorans</name>
    <dbReference type="NCBI Taxonomy" id="2608793"/>
    <lineage>
        <taxon>Archaea</taxon>
        <taxon>Methanobacteriati</taxon>
        <taxon>Methanobacteriota</taxon>
        <taxon>Stenosarchaea group</taxon>
        <taxon>Methanomicrobia</taxon>
        <taxon>Methanosarcinales</taxon>
        <taxon>Methanosarcinales incertae sedis</taxon>
        <taxon>GOM Arc I cluster</taxon>
        <taxon>Candidatus Argoarchaeum</taxon>
    </lineage>
</organism>
<dbReference type="InterPro" id="IPR023165">
    <property type="entry name" value="rRNA_Ade_diMease-like_C"/>
</dbReference>
<feature type="binding site" evidence="7 8">
    <location>
        <position position="56"/>
    </location>
    <ligand>
        <name>S-adenosyl-L-methionine</name>
        <dbReference type="ChEBI" id="CHEBI:59789"/>
    </ligand>
</feature>
<dbReference type="SMART" id="SM00650">
    <property type="entry name" value="rADc"/>
    <property type="match status" value="1"/>
</dbReference>
<dbReference type="InterPro" id="IPR001737">
    <property type="entry name" value="KsgA/Erm"/>
</dbReference>
<evidence type="ECO:0000259" key="9">
    <source>
        <dbReference type="SMART" id="SM00650"/>
    </source>
</evidence>
<dbReference type="PROSITE" id="PS01131">
    <property type="entry name" value="RRNA_A_DIMETH"/>
    <property type="match status" value="1"/>
</dbReference>
<evidence type="ECO:0000256" key="1">
    <source>
        <dbReference type="ARBA" id="ARBA00022490"/>
    </source>
</evidence>
<dbReference type="EC" id="2.1.1.-" evidence="7"/>
<dbReference type="GO" id="GO:0000179">
    <property type="term" value="F:rRNA (adenine-N6,N6-)-dimethyltransferase activity"/>
    <property type="evidence" value="ECO:0007669"/>
    <property type="project" value="UniProtKB-UniRule"/>
</dbReference>
<reference evidence="10" key="1">
    <citation type="submission" date="2020-10" db="EMBL/GenBank/DDBJ databases">
        <authorList>
            <person name="Hahn C.J."/>
            <person name="Laso-Perez R."/>
            <person name="Vulcano F."/>
            <person name="Vaziourakis K.-M."/>
            <person name="Stokke R."/>
            <person name="Steen I.H."/>
            <person name="Teske A."/>
            <person name="Boetius A."/>
            <person name="Liebeke M."/>
            <person name="Amann R."/>
            <person name="Knittel K."/>
        </authorList>
    </citation>
    <scope>NUCLEOTIDE SEQUENCE</scope>
    <source>
        <strain evidence="10">Gfbio:e3339647-f889-4370-9287-4fb5cb688e4c:AG392J18_GoMArc1</strain>
    </source>
</reference>
<evidence type="ECO:0000256" key="6">
    <source>
        <dbReference type="ARBA" id="ARBA00022884"/>
    </source>
</evidence>
<evidence type="ECO:0000256" key="3">
    <source>
        <dbReference type="ARBA" id="ARBA00022603"/>
    </source>
</evidence>
<evidence type="ECO:0000256" key="2">
    <source>
        <dbReference type="ARBA" id="ARBA00022552"/>
    </source>
</evidence>
<feature type="binding site" evidence="7 8">
    <location>
        <position position="79"/>
    </location>
    <ligand>
        <name>S-adenosyl-L-methionine</name>
        <dbReference type="ChEBI" id="CHEBI:59789"/>
    </ligand>
</feature>
<dbReference type="InterPro" id="IPR020598">
    <property type="entry name" value="rRNA_Ade_methylase_Trfase_N"/>
</dbReference>
<evidence type="ECO:0000256" key="8">
    <source>
        <dbReference type="PROSITE-ProRule" id="PRU01026"/>
    </source>
</evidence>
<keyword evidence="2 7" id="KW-0698">rRNA processing</keyword>